<evidence type="ECO:0000313" key="3">
    <source>
        <dbReference type="Proteomes" id="UP001139311"/>
    </source>
</evidence>
<dbReference type="Proteomes" id="UP001139311">
    <property type="component" value="Unassembled WGS sequence"/>
</dbReference>
<sequence length="134" mass="14672">MAVFAFLLNYPWEFLQVPLFRSMAPAPHWEAIKVCTSATLGDAVIAVVAFWGVAAMAGTRRWILAPSTGQLAGFITIGVAITLVLEWLATGPLGRWEYAEAMPVIPLLGVGLSPVLQWILLPPLVAWFVRRQLT</sequence>
<keyword evidence="1" id="KW-1133">Transmembrane helix</keyword>
<feature type="transmembrane region" description="Helical" evidence="1">
    <location>
        <begin position="71"/>
        <end position="89"/>
    </location>
</feature>
<evidence type="ECO:0000256" key="1">
    <source>
        <dbReference type="SAM" id="Phobius"/>
    </source>
</evidence>
<evidence type="ECO:0000313" key="2">
    <source>
        <dbReference type="EMBL" id="MCB4823063.1"/>
    </source>
</evidence>
<dbReference type="RefSeq" id="WP_226609280.1">
    <property type="nucleotide sequence ID" value="NZ_JAJAQI010000022.1"/>
</dbReference>
<comment type="caution">
    <text evidence="2">The sequence shown here is derived from an EMBL/GenBank/DDBJ whole genome shotgun (WGS) entry which is preliminary data.</text>
</comment>
<dbReference type="EMBL" id="JAJAQI010000022">
    <property type="protein sequence ID" value="MCB4823063.1"/>
    <property type="molecule type" value="Genomic_DNA"/>
</dbReference>
<accession>A0A9X1IGP9</accession>
<keyword evidence="3" id="KW-1185">Reference proteome</keyword>
<proteinExistence type="predicted"/>
<name>A0A9X1IGP9_9PROT</name>
<protein>
    <submittedName>
        <fullName evidence="2">Uncharacterized protein</fullName>
    </submittedName>
</protein>
<keyword evidence="1" id="KW-0472">Membrane</keyword>
<reference evidence="2" key="1">
    <citation type="submission" date="2021-10" db="EMBL/GenBank/DDBJ databases">
        <title>Roseicella aerolatum sp. nov., isolated from aerosols of e-waste dismantling site.</title>
        <authorList>
            <person name="Qin T."/>
        </authorList>
    </citation>
    <scope>NUCLEOTIDE SEQUENCE</scope>
    <source>
        <strain evidence="2">GB24</strain>
    </source>
</reference>
<feature type="transmembrane region" description="Helical" evidence="1">
    <location>
        <begin position="40"/>
        <end position="59"/>
    </location>
</feature>
<dbReference type="AlphaFoldDB" id="A0A9X1IGP9"/>
<keyword evidence="1" id="KW-0812">Transmembrane</keyword>
<organism evidence="2 3">
    <name type="scientific">Roseicella aerolata</name>
    <dbReference type="NCBI Taxonomy" id="2883479"/>
    <lineage>
        <taxon>Bacteria</taxon>
        <taxon>Pseudomonadati</taxon>
        <taxon>Pseudomonadota</taxon>
        <taxon>Alphaproteobacteria</taxon>
        <taxon>Acetobacterales</taxon>
        <taxon>Roseomonadaceae</taxon>
        <taxon>Roseicella</taxon>
    </lineage>
</organism>
<gene>
    <name evidence="2" type="ORF">LHA35_15110</name>
</gene>
<feature type="transmembrane region" description="Helical" evidence="1">
    <location>
        <begin position="101"/>
        <end position="129"/>
    </location>
</feature>